<evidence type="ECO:0000256" key="1">
    <source>
        <dbReference type="ARBA" id="ARBA00004141"/>
    </source>
</evidence>
<protein>
    <submittedName>
        <fullName evidence="8">MFS general substrate transporter</fullName>
    </submittedName>
</protein>
<feature type="transmembrane region" description="Helical" evidence="6">
    <location>
        <begin position="517"/>
        <end position="534"/>
    </location>
</feature>
<dbReference type="InterPro" id="IPR036259">
    <property type="entry name" value="MFS_trans_sf"/>
</dbReference>
<feature type="transmembrane region" description="Helical" evidence="6">
    <location>
        <begin position="255"/>
        <end position="272"/>
    </location>
</feature>
<sequence>MAPSSSRSSGTVARPLTSHVGGSEMHSLDADPDPSTELGGEKQQAHSAGLDAPDSRRDCNGEAGIIEIEVDEGQGKVDIEHVLVVNDPRQWSRSRKKLVLALIALASVAPTLAASIYNPAFNQIQAELGATDAEIALSLSLYIWVQGNAPLVWSAISEIKGRKPVYLASLTLFTVGCIVAAEARSIGVLIGMRILQAAGTSAVLSIGAGTLADIFEPRERGSMMGVYYAAGLLGPSLGPLLGGALTSGLGWRSTFWFLVIFAGCTLVLFIFFKDTFRKERSLAYRSAVNRAAARARAKNGGAAIIQAGRVVTRGGDSEEIKLSLRDVNPITPAWRILQRVNILTIMFGSALLFAFVYSTSYTAAITFARPPYNYDSMYIGLVLLSFGLGNVLGSILGGRWSDCSLARLKAQNGGVSAPEMRIHSMHVVMPLLPLSALAYAWTAQEKVHIAGPVVCLFVSGFSTMWIYSSTLAYLVDANTGRSSTAIAVNSSFRGTAGFIAAEVAIPLQNAIGDGGLYTLWAGMTALTVALLLVTERWGGQWREKAVEKEERRWEEKQRRVEAQ</sequence>
<dbReference type="InParanoid" id="A0A165DR26"/>
<comment type="subcellular location">
    <subcellularLocation>
        <location evidence="1">Membrane</location>
        <topology evidence="1">Multi-pass membrane protein</topology>
    </subcellularLocation>
</comment>
<feature type="transmembrane region" description="Helical" evidence="6">
    <location>
        <begin position="227"/>
        <end position="249"/>
    </location>
</feature>
<accession>A0A165DR26</accession>
<dbReference type="AlphaFoldDB" id="A0A165DR26"/>
<keyword evidence="3 6" id="KW-1133">Transmembrane helix</keyword>
<dbReference type="PANTHER" id="PTHR23502:SF5">
    <property type="entry name" value="QUINIDINE RESISTANCE PROTEIN 3"/>
    <property type="match status" value="1"/>
</dbReference>
<evidence type="ECO:0000256" key="2">
    <source>
        <dbReference type="ARBA" id="ARBA00022692"/>
    </source>
</evidence>
<evidence type="ECO:0000313" key="8">
    <source>
        <dbReference type="EMBL" id="KZT53351.1"/>
    </source>
</evidence>
<name>A0A165DR26_9BASI</name>
<evidence type="ECO:0000313" key="9">
    <source>
        <dbReference type="Proteomes" id="UP000076842"/>
    </source>
</evidence>
<feature type="compositionally biased region" description="Polar residues" evidence="5">
    <location>
        <begin position="1"/>
        <end position="11"/>
    </location>
</feature>
<dbReference type="STRING" id="1353952.A0A165DR26"/>
<proteinExistence type="predicted"/>
<dbReference type="Gene3D" id="1.20.1720.10">
    <property type="entry name" value="Multidrug resistance protein D"/>
    <property type="match status" value="1"/>
</dbReference>
<dbReference type="Gene3D" id="1.20.1250.20">
    <property type="entry name" value="MFS general substrate transporter like domains"/>
    <property type="match status" value="1"/>
</dbReference>
<feature type="transmembrane region" description="Helical" evidence="6">
    <location>
        <begin position="377"/>
        <end position="401"/>
    </location>
</feature>
<keyword evidence="9" id="KW-1185">Reference proteome</keyword>
<feature type="transmembrane region" description="Helical" evidence="6">
    <location>
        <begin position="137"/>
        <end position="156"/>
    </location>
</feature>
<evidence type="ECO:0000256" key="6">
    <source>
        <dbReference type="SAM" id="Phobius"/>
    </source>
</evidence>
<feature type="transmembrane region" description="Helical" evidence="6">
    <location>
        <begin position="340"/>
        <end position="357"/>
    </location>
</feature>
<reference evidence="8 9" key="1">
    <citation type="journal article" date="2016" name="Mol. Biol. Evol.">
        <title>Comparative Genomics of Early-Diverging Mushroom-Forming Fungi Provides Insights into the Origins of Lignocellulose Decay Capabilities.</title>
        <authorList>
            <person name="Nagy L.G."/>
            <person name="Riley R."/>
            <person name="Tritt A."/>
            <person name="Adam C."/>
            <person name="Daum C."/>
            <person name="Floudas D."/>
            <person name="Sun H."/>
            <person name="Yadav J.S."/>
            <person name="Pangilinan J."/>
            <person name="Larsson K.H."/>
            <person name="Matsuura K."/>
            <person name="Barry K."/>
            <person name="Labutti K."/>
            <person name="Kuo R."/>
            <person name="Ohm R.A."/>
            <person name="Bhattacharya S.S."/>
            <person name="Shirouzu T."/>
            <person name="Yoshinaga Y."/>
            <person name="Martin F.M."/>
            <person name="Grigoriev I.V."/>
            <person name="Hibbett D.S."/>
        </authorList>
    </citation>
    <scope>NUCLEOTIDE SEQUENCE [LARGE SCALE GENOMIC DNA]</scope>
    <source>
        <strain evidence="8 9">HHB12733</strain>
    </source>
</reference>
<keyword evidence="2 6" id="KW-0812">Transmembrane</keyword>
<dbReference type="GO" id="GO:0005886">
    <property type="term" value="C:plasma membrane"/>
    <property type="evidence" value="ECO:0007669"/>
    <property type="project" value="TreeGrafter"/>
</dbReference>
<dbReference type="InterPro" id="IPR020846">
    <property type="entry name" value="MFS_dom"/>
</dbReference>
<evidence type="ECO:0000256" key="3">
    <source>
        <dbReference type="ARBA" id="ARBA00022989"/>
    </source>
</evidence>
<gene>
    <name evidence="8" type="ORF">CALCODRAFT_501230</name>
</gene>
<evidence type="ECO:0000256" key="5">
    <source>
        <dbReference type="SAM" id="MobiDB-lite"/>
    </source>
</evidence>
<feature type="domain" description="Major facilitator superfamily (MFS) profile" evidence="7">
    <location>
        <begin position="99"/>
        <end position="539"/>
    </location>
</feature>
<evidence type="ECO:0000256" key="4">
    <source>
        <dbReference type="ARBA" id="ARBA00023136"/>
    </source>
</evidence>
<dbReference type="SUPFAM" id="SSF103473">
    <property type="entry name" value="MFS general substrate transporter"/>
    <property type="match status" value="1"/>
</dbReference>
<dbReference type="OrthoDB" id="2585655at2759"/>
<keyword evidence="4 6" id="KW-0472">Membrane</keyword>
<feature type="transmembrane region" description="Helical" evidence="6">
    <location>
        <begin position="98"/>
        <end position="117"/>
    </location>
</feature>
<feature type="transmembrane region" description="Helical" evidence="6">
    <location>
        <begin position="195"/>
        <end position="215"/>
    </location>
</feature>
<dbReference type="InterPro" id="IPR011701">
    <property type="entry name" value="MFS"/>
</dbReference>
<dbReference type="PANTHER" id="PTHR23502">
    <property type="entry name" value="MAJOR FACILITATOR SUPERFAMILY"/>
    <property type="match status" value="1"/>
</dbReference>
<dbReference type="Proteomes" id="UP000076842">
    <property type="component" value="Unassembled WGS sequence"/>
</dbReference>
<dbReference type="PROSITE" id="PS50850">
    <property type="entry name" value="MFS"/>
    <property type="match status" value="1"/>
</dbReference>
<feature type="transmembrane region" description="Helical" evidence="6">
    <location>
        <begin position="165"/>
        <end position="183"/>
    </location>
</feature>
<feature type="transmembrane region" description="Helical" evidence="6">
    <location>
        <begin position="449"/>
        <end position="474"/>
    </location>
</feature>
<organism evidence="8 9">
    <name type="scientific">Calocera cornea HHB12733</name>
    <dbReference type="NCBI Taxonomy" id="1353952"/>
    <lineage>
        <taxon>Eukaryota</taxon>
        <taxon>Fungi</taxon>
        <taxon>Dikarya</taxon>
        <taxon>Basidiomycota</taxon>
        <taxon>Agaricomycotina</taxon>
        <taxon>Dacrymycetes</taxon>
        <taxon>Dacrymycetales</taxon>
        <taxon>Dacrymycetaceae</taxon>
        <taxon>Calocera</taxon>
    </lineage>
</organism>
<evidence type="ECO:0000259" key="7">
    <source>
        <dbReference type="PROSITE" id="PS50850"/>
    </source>
</evidence>
<dbReference type="Pfam" id="PF07690">
    <property type="entry name" value="MFS_1"/>
    <property type="match status" value="1"/>
</dbReference>
<feature type="region of interest" description="Disordered" evidence="5">
    <location>
        <begin position="1"/>
        <end position="57"/>
    </location>
</feature>
<dbReference type="EMBL" id="KV424040">
    <property type="protein sequence ID" value="KZT53351.1"/>
    <property type="molecule type" value="Genomic_DNA"/>
</dbReference>
<dbReference type="GO" id="GO:0022857">
    <property type="term" value="F:transmembrane transporter activity"/>
    <property type="evidence" value="ECO:0007669"/>
    <property type="project" value="InterPro"/>
</dbReference>